<name>A0A521APU0_SACCC</name>
<keyword evidence="6" id="KW-1185">Reference proteome</keyword>
<dbReference type="GO" id="GO:0016757">
    <property type="term" value="F:glycosyltransferase activity"/>
    <property type="evidence" value="ECO:0007669"/>
    <property type="project" value="UniProtKB-KW"/>
</dbReference>
<organism evidence="5 6">
    <name type="scientific">Saccharicrinis carchari</name>
    <dbReference type="NCBI Taxonomy" id="1168039"/>
    <lineage>
        <taxon>Bacteria</taxon>
        <taxon>Pseudomonadati</taxon>
        <taxon>Bacteroidota</taxon>
        <taxon>Bacteroidia</taxon>
        <taxon>Marinilabiliales</taxon>
        <taxon>Marinilabiliaceae</taxon>
        <taxon>Saccharicrinis</taxon>
    </lineage>
</organism>
<feature type="domain" description="Glycosyltransferase 2-like" evidence="4">
    <location>
        <begin position="3"/>
        <end position="128"/>
    </location>
</feature>
<reference evidence="5 6" key="1">
    <citation type="submission" date="2017-05" db="EMBL/GenBank/DDBJ databases">
        <authorList>
            <person name="Varghese N."/>
            <person name="Submissions S."/>
        </authorList>
    </citation>
    <scope>NUCLEOTIDE SEQUENCE [LARGE SCALE GENOMIC DNA]</scope>
    <source>
        <strain evidence="5 6">DSM 27040</strain>
    </source>
</reference>
<dbReference type="EMBL" id="FXTB01000001">
    <property type="protein sequence ID" value="SMO36849.1"/>
    <property type="molecule type" value="Genomic_DNA"/>
</dbReference>
<dbReference type="PANTHER" id="PTHR43179:SF12">
    <property type="entry name" value="GALACTOFURANOSYLTRANSFERASE GLFT2"/>
    <property type="match status" value="1"/>
</dbReference>
<dbReference type="Gene3D" id="3.90.550.10">
    <property type="entry name" value="Spore Coat Polysaccharide Biosynthesis Protein SpsA, Chain A"/>
    <property type="match status" value="1"/>
</dbReference>
<dbReference type="CDD" id="cd00761">
    <property type="entry name" value="Glyco_tranf_GTA_type"/>
    <property type="match status" value="1"/>
</dbReference>
<evidence type="ECO:0000313" key="5">
    <source>
        <dbReference type="EMBL" id="SMO36849.1"/>
    </source>
</evidence>
<evidence type="ECO:0000256" key="2">
    <source>
        <dbReference type="ARBA" id="ARBA00022676"/>
    </source>
</evidence>
<evidence type="ECO:0000313" key="6">
    <source>
        <dbReference type="Proteomes" id="UP000319040"/>
    </source>
</evidence>
<dbReference type="Pfam" id="PF00535">
    <property type="entry name" value="Glycos_transf_2"/>
    <property type="match status" value="1"/>
</dbReference>
<dbReference type="SUPFAM" id="SSF53448">
    <property type="entry name" value="Nucleotide-diphospho-sugar transferases"/>
    <property type="match status" value="1"/>
</dbReference>
<accession>A0A521APU0</accession>
<comment type="similarity">
    <text evidence="1">Belongs to the glycosyltransferase 2 family.</text>
</comment>
<dbReference type="Proteomes" id="UP000319040">
    <property type="component" value="Unassembled WGS sequence"/>
</dbReference>
<dbReference type="AlphaFoldDB" id="A0A521APU0"/>
<dbReference type="InterPro" id="IPR001173">
    <property type="entry name" value="Glyco_trans_2-like"/>
</dbReference>
<dbReference type="PANTHER" id="PTHR43179">
    <property type="entry name" value="RHAMNOSYLTRANSFERASE WBBL"/>
    <property type="match status" value="1"/>
</dbReference>
<sequence length="296" mass="34639">MLSVCIPVFNYNITPLVHKLMYQAKENNLDVEILIMDDGSEDRYKNTNRKLLSIPEVKYIELKKNLGSAAIRNRLAREATHNQILFLDSDSDIADDFIATYIPCLSADLSIIYGGRVHPKHLPSADKSLRWKVGKAKEDHSAALRSRVPNKSFMSNNFLVKKELFKTVRFDETIQRSGHEDTMFGMELEKKGIQIIHIDNPVVHIGLESNEEFIRKTEQRLETLKFLTKRNKDKKLMEKRIRILKYHYLLHKYKLSGLYKSLFRVFGKRLEKCLYAKNPSMLVYDMYKLGYYNNLD</sequence>
<dbReference type="RefSeq" id="WP_142531708.1">
    <property type="nucleotide sequence ID" value="NZ_FXTB01000001.1"/>
</dbReference>
<protein>
    <submittedName>
        <fullName evidence="5">Glycosyltransferase, GT2 family</fullName>
    </submittedName>
</protein>
<proteinExistence type="inferred from homology"/>
<dbReference type="OrthoDB" id="761861at2"/>
<keyword evidence="2" id="KW-0328">Glycosyltransferase</keyword>
<dbReference type="InterPro" id="IPR029044">
    <property type="entry name" value="Nucleotide-diphossugar_trans"/>
</dbReference>
<gene>
    <name evidence="5" type="ORF">SAMN06265379_101317</name>
</gene>
<evidence type="ECO:0000259" key="4">
    <source>
        <dbReference type="Pfam" id="PF00535"/>
    </source>
</evidence>
<evidence type="ECO:0000256" key="1">
    <source>
        <dbReference type="ARBA" id="ARBA00006739"/>
    </source>
</evidence>
<evidence type="ECO:0000256" key="3">
    <source>
        <dbReference type="ARBA" id="ARBA00022679"/>
    </source>
</evidence>
<keyword evidence="3 5" id="KW-0808">Transferase</keyword>